<evidence type="ECO:0000256" key="1">
    <source>
        <dbReference type="SAM" id="MobiDB-lite"/>
    </source>
</evidence>
<gene>
    <name evidence="2" type="ORF">CVT25_000027</name>
</gene>
<feature type="compositionally biased region" description="Polar residues" evidence="1">
    <location>
        <begin position="32"/>
        <end position="45"/>
    </location>
</feature>
<organism evidence="2 3">
    <name type="scientific">Psilocybe cyanescens</name>
    <dbReference type="NCBI Taxonomy" id="93625"/>
    <lineage>
        <taxon>Eukaryota</taxon>
        <taxon>Fungi</taxon>
        <taxon>Dikarya</taxon>
        <taxon>Basidiomycota</taxon>
        <taxon>Agaricomycotina</taxon>
        <taxon>Agaricomycetes</taxon>
        <taxon>Agaricomycetidae</taxon>
        <taxon>Agaricales</taxon>
        <taxon>Agaricineae</taxon>
        <taxon>Strophariaceae</taxon>
        <taxon>Psilocybe</taxon>
    </lineage>
</organism>
<dbReference type="STRING" id="93625.A0A409X496"/>
<dbReference type="Proteomes" id="UP000283269">
    <property type="component" value="Unassembled WGS sequence"/>
</dbReference>
<dbReference type="EMBL" id="NHYD01002681">
    <property type="protein sequence ID" value="PPQ85585.1"/>
    <property type="molecule type" value="Genomic_DNA"/>
</dbReference>
<dbReference type="AlphaFoldDB" id="A0A409X496"/>
<accession>A0A409X496</accession>
<name>A0A409X496_PSICY</name>
<reference evidence="2 3" key="1">
    <citation type="journal article" date="2018" name="Evol. Lett.">
        <title>Horizontal gene cluster transfer increased hallucinogenic mushroom diversity.</title>
        <authorList>
            <person name="Reynolds H.T."/>
            <person name="Vijayakumar V."/>
            <person name="Gluck-Thaler E."/>
            <person name="Korotkin H.B."/>
            <person name="Matheny P.B."/>
            <person name="Slot J.C."/>
        </authorList>
    </citation>
    <scope>NUCLEOTIDE SEQUENCE [LARGE SCALE GENOMIC DNA]</scope>
    <source>
        <strain evidence="2 3">2631</strain>
    </source>
</reference>
<feature type="compositionally biased region" description="Basic and acidic residues" evidence="1">
    <location>
        <begin position="12"/>
        <end position="26"/>
    </location>
</feature>
<evidence type="ECO:0000313" key="2">
    <source>
        <dbReference type="EMBL" id="PPQ85585.1"/>
    </source>
</evidence>
<feature type="compositionally biased region" description="Polar residues" evidence="1">
    <location>
        <begin position="62"/>
        <end position="81"/>
    </location>
</feature>
<sequence>MAHKSPVNAAKKLLEKANKSVKHSWDRITGPKSRNASPSTSNRGSIDSVPGAHNPSVGNDGGSTEVTNLGSSNDPLNQNLADSAHRSDPTPYASKSVSAEGPTVSLPPLDSNAASHQGSPYISPLSPSGIVKDMNTLEERGLYTSQHDRPLDNMSSVAAVGDDREGSLGRSLTVPDALSADYQLQDSNSKSTTKDVLELAWTGMKMLLKKVEGCLDGTLARPPVASINAFIDIKK</sequence>
<proteinExistence type="predicted"/>
<protein>
    <submittedName>
        <fullName evidence="2">Uncharacterized protein</fullName>
    </submittedName>
</protein>
<evidence type="ECO:0000313" key="3">
    <source>
        <dbReference type="Proteomes" id="UP000283269"/>
    </source>
</evidence>
<comment type="caution">
    <text evidence="2">The sequence shown here is derived from an EMBL/GenBank/DDBJ whole genome shotgun (WGS) entry which is preliminary data.</text>
</comment>
<dbReference type="InParanoid" id="A0A409X496"/>
<feature type="non-terminal residue" evidence="2">
    <location>
        <position position="235"/>
    </location>
</feature>
<feature type="region of interest" description="Disordered" evidence="1">
    <location>
        <begin position="1"/>
        <end position="128"/>
    </location>
</feature>
<dbReference type="OrthoDB" id="3065087at2759"/>
<keyword evidence="3" id="KW-1185">Reference proteome</keyword>